<feature type="active site" description="Proton donor" evidence="7">
    <location>
        <position position="363"/>
    </location>
</feature>
<keyword evidence="4 7" id="KW-0324">Glycolysis</keyword>
<dbReference type="EC" id="5.3.1.9" evidence="7"/>
<dbReference type="Gene3D" id="3.40.50.10490">
    <property type="entry name" value="Glucose-6-phosphate isomerase like protein, domain 1"/>
    <property type="match status" value="2"/>
</dbReference>
<evidence type="ECO:0000313" key="10">
    <source>
        <dbReference type="Proteomes" id="UP000192132"/>
    </source>
</evidence>
<keyword evidence="5 7" id="KW-0413">Isomerase</keyword>
<dbReference type="InterPro" id="IPR046348">
    <property type="entry name" value="SIS_dom_sf"/>
</dbReference>
<dbReference type="EMBL" id="MLCN01000023">
    <property type="protein sequence ID" value="ONG39605.1"/>
    <property type="molecule type" value="Genomic_DNA"/>
</dbReference>
<gene>
    <name evidence="7" type="primary">pgi</name>
    <name evidence="9" type="ORF">BKE30_09665</name>
</gene>
<dbReference type="AlphaFoldDB" id="A0A1S8CU79"/>
<dbReference type="RefSeq" id="WP_076878396.1">
    <property type="nucleotide sequence ID" value="NZ_MLCN01000023.1"/>
</dbReference>
<proteinExistence type="inferred from homology"/>
<feature type="active site" evidence="7">
    <location>
        <position position="521"/>
    </location>
</feature>
<name>A0A1S8CU79_9GAMM</name>
<dbReference type="SUPFAM" id="SSF53697">
    <property type="entry name" value="SIS domain"/>
    <property type="match status" value="1"/>
</dbReference>
<dbReference type="PROSITE" id="PS00174">
    <property type="entry name" value="P_GLUCOSE_ISOMERASE_2"/>
    <property type="match status" value="1"/>
</dbReference>
<keyword evidence="7" id="KW-0963">Cytoplasm</keyword>
<dbReference type="InterPro" id="IPR023096">
    <property type="entry name" value="G6P_Isomerase_C"/>
</dbReference>
<evidence type="ECO:0000256" key="3">
    <source>
        <dbReference type="ARBA" id="ARBA00022432"/>
    </source>
</evidence>
<keyword evidence="3 7" id="KW-0312">Gluconeogenesis</keyword>
<evidence type="ECO:0000256" key="1">
    <source>
        <dbReference type="ARBA" id="ARBA00004926"/>
    </source>
</evidence>
<dbReference type="PROSITE" id="PS51463">
    <property type="entry name" value="P_GLUCOSE_ISOMERASE_3"/>
    <property type="match status" value="1"/>
</dbReference>
<comment type="function">
    <text evidence="7">Catalyzes the reversible isomerization of glucose-6-phosphate to fructose-6-phosphate.</text>
</comment>
<evidence type="ECO:0000256" key="4">
    <source>
        <dbReference type="ARBA" id="ARBA00023152"/>
    </source>
</evidence>
<sequence>MQVDHSLPPYEQLKKHAEFSKTVHLKDLFIQDPARFDHFKLEIGPLLFDYSKQRVTRDILDSLNQFADAAQLCQWIEKLFHGDSVNNTENRAAMHWALRVPNRLGAEQEQSAPALDDDILQAIHKQIDHMGFLVDQLHRGQYRGCTGEVITDVVNIGVGGSDLGPLMVSRALEDYRIQTPQNLQVHFVSSMDGSQVSHVLHELRPETTLFIISSKSFTTVDTLYNAETARTWLERKLGRNSRVDRCHFIGVSTSKEKMTEWGIYPEHQLGMWDWVGGRFSLWSAIGMPIALTIGIEGFKQLLAGAHFMDQHFQQAPWSENLPVLMGLIGIWNTNFLNIKTQAILPYDGRLEYLADYLQQLEMESNGKSVTRDGERVKLGTCPIIWGNVGPNAQHAFYQLLHQGTEPITCDFIAPALRYHAREKLHAEAAHELQAQHQLALANCLAQSRLLALGEGALDERYNDLPVYKRYYGNQSSSTILLHELNSFSLGALLAAYEHKVFVQSVIWGINPFDQWGVEMGKEIAKELLPALQGEQASKQFDSSTEGLLRFILQ</sequence>
<evidence type="ECO:0000256" key="7">
    <source>
        <dbReference type="HAMAP-Rule" id="MF_00473"/>
    </source>
</evidence>
<evidence type="ECO:0000256" key="2">
    <source>
        <dbReference type="ARBA" id="ARBA00006604"/>
    </source>
</evidence>
<dbReference type="Proteomes" id="UP000192132">
    <property type="component" value="Unassembled WGS sequence"/>
</dbReference>
<organism evidence="9 10">
    <name type="scientific">Alkanindiges hydrocarboniclasticus</name>
    <dbReference type="NCBI Taxonomy" id="1907941"/>
    <lineage>
        <taxon>Bacteria</taxon>
        <taxon>Pseudomonadati</taxon>
        <taxon>Pseudomonadota</taxon>
        <taxon>Gammaproteobacteria</taxon>
        <taxon>Moraxellales</taxon>
        <taxon>Moraxellaceae</taxon>
        <taxon>Alkanindiges</taxon>
    </lineage>
</organism>
<dbReference type="PANTHER" id="PTHR11469:SF1">
    <property type="entry name" value="GLUCOSE-6-PHOSPHATE ISOMERASE"/>
    <property type="match status" value="1"/>
</dbReference>
<evidence type="ECO:0000256" key="6">
    <source>
        <dbReference type="ARBA" id="ARBA00029321"/>
    </source>
</evidence>
<evidence type="ECO:0000313" key="9">
    <source>
        <dbReference type="EMBL" id="ONG39605.1"/>
    </source>
</evidence>
<dbReference type="GO" id="GO:0004347">
    <property type="term" value="F:glucose-6-phosphate isomerase activity"/>
    <property type="evidence" value="ECO:0007669"/>
    <property type="project" value="UniProtKB-UniRule"/>
</dbReference>
<dbReference type="NCBIfam" id="NF001211">
    <property type="entry name" value="PRK00179.1"/>
    <property type="match status" value="1"/>
</dbReference>
<dbReference type="PRINTS" id="PR00662">
    <property type="entry name" value="G6PISOMERASE"/>
</dbReference>
<comment type="similarity">
    <text evidence="2 7 8">Belongs to the GPI family.</text>
</comment>
<dbReference type="PANTHER" id="PTHR11469">
    <property type="entry name" value="GLUCOSE-6-PHOSPHATE ISOMERASE"/>
    <property type="match status" value="1"/>
</dbReference>
<dbReference type="InterPro" id="IPR018189">
    <property type="entry name" value="Phosphoglucose_isomerase_CS"/>
</dbReference>
<dbReference type="InterPro" id="IPR035482">
    <property type="entry name" value="SIS_PGI_2"/>
</dbReference>
<dbReference type="GO" id="GO:0048029">
    <property type="term" value="F:monosaccharide binding"/>
    <property type="evidence" value="ECO:0007669"/>
    <property type="project" value="TreeGrafter"/>
</dbReference>
<dbReference type="OrthoDB" id="140919at2"/>
<dbReference type="GO" id="GO:0051156">
    <property type="term" value="P:glucose 6-phosphate metabolic process"/>
    <property type="evidence" value="ECO:0007669"/>
    <property type="project" value="TreeGrafter"/>
</dbReference>
<dbReference type="UniPathway" id="UPA00138"/>
<comment type="catalytic activity">
    <reaction evidence="6 7 8">
        <text>alpha-D-glucose 6-phosphate = beta-D-fructose 6-phosphate</text>
        <dbReference type="Rhea" id="RHEA:11816"/>
        <dbReference type="ChEBI" id="CHEBI:57634"/>
        <dbReference type="ChEBI" id="CHEBI:58225"/>
        <dbReference type="EC" id="5.3.1.9"/>
    </reaction>
</comment>
<dbReference type="CDD" id="cd05016">
    <property type="entry name" value="SIS_PGI_2"/>
    <property type="match status" value="1"/>
</dbReference>
<accession>A0A1S8CU79</accession>
<dbReference type="InterPro" id="IPR035476">
    <property type="entry name" value="SIS_PGI_1"/>
</dbReference>
<keyword evidence="10" id="KW-1185">Reference proteome</keyword>
<comment type="caution">
    <text evidence="9">The sequence shown here is derived from an EMBL/GenBank/DDBJ whole genome shotgun (WGS) entry which is preliminary data.</text>
</comment>
<reference evidence="9 10" key="1">
    <citation type="submission" date="2016-10" db="EMBL/GenBank/DDBJ databases">
        <title>Draft Genome sequence of Alkanindiges sp. strain H1.</title>
        <authorList>
            <person name="Subhash Y."/>
            <person name="Lee S."/>
        </authorList>
    </citation>
    <scope>NUCLEOTIDE SEQUENCE [LARGE SCALE GENOMIC DNA]</scope>
    <source>
        <strain evidence="9 10">H1</strain>
    </source>
</reference>
<comment type="subcellular location">
    <subcellularLocation>
        <location evidence="7">Cytoplasm</location>
    </subcellularLocation>
</comment>
<protein>
    <recommendedName>
        <fullName evidence="7">Glucose-6-phosphate isomerase</fullName>
        <shortName evidence="7">GPI</shortName>
        <ecNumber evidence="7">5.3.1.9</ecNumber>
    </recommendedName>
    <alternativeName>
        <fullName evidence="7">Phosphoglucose isomerase</fullName>
        <shortName evidence="7">PGI</shortName>
    </alternativeName>
    <alternativeName>
        <fullName evidence="7">Phosphohexose isomerase</fullName>
        <shortName evidence="7">PHI</shortName>
    </alternativeName>
</protein>
<comment type="pathway">
    <text evidence="7">Carbohydrate biosynthesis; gluconeogenesis.</text>
</comment>
<dbReference type="GO" id="GO:0005829">
    <property type="term" value="C:cytosol"/>
    <property type="evidence" value="ECO:0007669"/>
    <property type="project" value="TreeGrafter"/>
</dbReference>
<dbReference type="HAMAP" id="MF_00473">
    <property type="entry name" value="G6P_isomerase"/>
    <property type="match status" value="1"/>
</dbReference>
<dbReference type="Pfam" id="PF00342">
    <property type="entry name" value="PGI"/>
    <property type="match status" value="1"/>
</dbReference>
<dbReference type="InterPro" id="IPR001672">
    <property type="entry name" value="G6P_Isomerase"/>
</dbReference>
<dbReference type="GO" id="GO:0097367">
    <property type="term" value="F:carbohydrate derivative binding"/>
    <property type="evidence" value="ECO:0007669"/>
    <property type="project" value="InterPro"/>
</dbReference>
<dbReference type="GO" id="GO:0006094">
    <property type="term" value="P:gluconeogenesis"/>
    <property type="evidence" value="ECO:0007669"/>
    <property type="project" value="UniProtKB-UniRule"/>
</dbReference>
<dbReference type="CDD" id="cd05015">
    <property type="entry name" value="SIS_PGI_1"/>
    <property type="match status" value="1"/>
</dbReference>
<comment type="pathway">
    <text evidence="1 7 8">Carbohydrate degradation; glycolysis; D-glyceraldehyde 3-phosphate and glycerone phosphate from D-glucose: step 2/4.</text>
</comment>
<dbReference type="GO" id="GO:0006096">
    <property type="term" value="P:glycolytic process"/>
    <property type="evidence" value="ECO:0007669"/>
    <property type="project" value="UniProtKB-UniRule"/>
</dbReference>
<evidence type="ECO:0000256" key="5">
    <source>
        <dbReference type="ARBA" id="ARBA00023235"/>
    </source>
</evidence>
<dbReference type="UniPathway" id="UPA00109">
    <property type="reaction ID" value="UER00181"/>
</dbReference>
<dbReference type="Gene3D" id="1.10.1390.10">
    <property type="match status" value="1"/>
</dbReference>
<dbReference type="PROSITE" id="PS00765">
    <property type="entry name" value="P_GLUCOSE_ISOMERASE_1"/>
    <property type="match status" value="1"/>
</dbReference>
<feature type="active site" evidence="7">
    <location>
        <position position="394"/>
    </location>
</feature>
<dbReference type="STRING" id="1907941.BKE30_09665"/>
<evidence type="ECO:0000256" key="8">
    <source>
        <dbReference type="RuleBase" id="RU000612"/>
    </source>
</evidence>